<dbReference type="EMBL" id="JAINVB010000001">
    <property type="protein sequence ID" value="MCK0085178.1"/>
    <property type="molecule type" value="Genomic_DNA"/>
</dbReference>
<evidence type="ECO:0000256" key="1">
    <source>
        <dbReference type="SAM" id="MobiDB-lite"/>
    </source>
</evidence>
<evidence type="ECO:0000313" key="3">
    <source>
        <dbReference type="EMBL" id="MCK0085178.1"/>
    </source>
</evidence>
<proteinExistence type="predicted"/>
<comment type="caution">
    <text evidence="3">The sequence shown here is derived from an EMBL/GenBank/DDBJ whole genome shotgun (WGS) entry which is preliminary data.</text>
</comment>
<feature type="region of interest" description="Disordered" evidence="1">
    <location>
        <begin position="40"/>
        <end position="70"/>
    </location>
</feature>
<feature type="compositionally biased region" description="Basic and acidic residues" evidence="1">
    <location>
        <begin position="40"/>
        <end position="49"/>
    </location>
</feature>
<name>A0AAW5EZT7_CLOSY</name>
<accession>A0AAW5EZT7</accession>
<dbReference type="Gene3D" id="3.90.640.20">
    <property type="entry name" value="Heat-shock cognate protein, ATPase"/>
    <property type="match status" value="1"/>
</dbReference>
<dbReference type="AlphaFoldDB" id="A0AAW5EZT7"/>
<organism evidence="3 4">
    <name type="scientific">Clostridium symbiosum</name>
    <name type="common">Bacteroides symbiosus</name>
    <dbReference type="NCBI Taxonomy" id="1512"/>
    <lineage>
        <taxon>Bacteria</taxon>
        <taxon>Bacillati</taxon>
        <taxon>Bacillota</taxon>
        <taxon>Clostridia</taxon>
        <taxon>Lachnospirales</taxon>
        <taxon>Lachnospiraceae</taxon>
        <taxon>Otoolea</taxon>
    </lineage>
</organism>
<dbReference type="Gene3D" id="3.30.565.40">
    <property type="entry name" value="Fervidobacterium nodosum Rt17-B1 like"/>
    <property type="match status" value="1"/>
</dbReference>
<evidence type="ECO:0000313" key="4">
    <source>
        <dbReference type="Proteomes" id="UP001203136"/>
    </source>
</evidence>
<gene>
    <name evidence="3" type="ORF">K5I21_04680</name>
</gene>
<evidence type="ECO:0000259" key="2">
    <source>
        <dbReference type="Pfam" id="PF11738"/>
    </source>
</evidence>
<dbReference type="Pfam" id="PF11738">
    <property type="entry name" value="DUF3298"/>
    <property type="match status" value="1"/>
</dbReference>
<dbReference type="RefSeq" id="WP_024739714.1">
    <property type="nucleotide sequence ID" value="NZ_JABFCJ010000063.1"/>
</dbReference>
<reference evidence="3" key="1">
    <citation type="journal article" date="2022" name="Cell Host Microbe">
        <title>Colonization of the live biotherapeutic product VE303 and modulation of the microbiota and metabolites in healthy volunteers.</title>
        <authorList>
            <person name="Dsouza M."/>
            <person name="Menon R."/>
            <person name="Crossette E."/>
            <person name="Bhattarai S.K."/>
            <person name="Schneider J."/>
            <person name="Kim Y.G."/>
            <person name="Reddy S."/>
            <person name="Caballero S."/>
            <person name="Felix C."/>
            <person name="Cornacchione L."/>
            <person name="Hendrickson J."/>
            <person name="Watson A.R."/>
            <person name="Minot S.S."/>
            <person name="Greenfield N."/>
            <person name="Schopf L."/>
            <person name="Szabady R."/>
            <person name="Patarroyo J."/>
            <person name="Smith W."/>
            <person name="Harrison P."/>
            <person name="Kuijper E.J."/>
            <person name="Kelly C.P."/>
            <person name="Olle B."/>
            <person name="Bobilev D."/>
            <person name="Silber J.L."/>
            <person name="Bucci V."/>
            <person name="Roberts B."/>
            <person name="Faith J."/>
            <person name="Norman J.M."/>
        </authorList>
    </citation>
    <scope>NUCLEOTIDE SEQUENCE</scope>
    <source>
        <strain evidence="3">VE303-04</strain>
    </source>
</reference>
<dbReference type="Proteomes" id="UP001203136">
    <property type="component" value="Unassembled WGS sequence"/>
</dbReference>
<feature type="domain" description="DUF3298" evidence="2">
    <location>
        <begin position="239"/>
        <end position="318"/>
    </location>
</feature>
<dbReference type="InterPro" id="IPR021729">
    <property type="entry name" value="DUF3298"/>
</dbReference>
<sequence>MKQSKMEREIGRTKKIYESMETPKALDDVVRGALKQETWEQRDMRRRVSETGTQGKRRGKAAVPGKKSPHGKIGLAAAALAVCFITALNTNEAFAATAGRLPVIGAVSRVLTFRNYDTADEEKEIHMEIPQIQEPEAGSTSSPLAADVNKEIETIMEAYRRDAQQRIEEYKEAFLATGGTEEAFAEKGIKVDAGYEVKYETEDVLSLEITANENWASAYGIQYFYNLDLKNGKKLTLGDLLGQDYKEKANSSIRRQMEERMAADRNLVYWDGSNGMDGFKTVGENTKFYIGANGNPVIVFDKYEIAPGAFGIQEFEINRQE</sequence>
<protein>
    <submittedName>
        <fullName evidence="3">DUF3298 and DUF4163 domain-containing protein</fullName>
    </submittedName>
</protein>
<dbReference type="InterPro" id="IPR037126">
    <property type="entry name" value="PdaC/RsiV-like_sf"/>
</dbReference>